<sequence length="320" mass="36509">MDSTVGPRFNYKSSWNCNGDLRSYVTFGNNTEKLNILWPSEGFQARTNGRTELGLLVQLESCIQLSKADKDVPCTLSIVLEDSSTQITKISVVSEARNIEVYGLHEEYITTVRSENIDEFEGMVVNLMETDVSPVPEIMLKFIGIKEPDTMWLYGIRLIVGSFSKPTVTTSRVNYEAVEERLRMARIPITEKAERCKRFLRQYTEMTNSCAAGRRPPDPATFIHLMDEARSRRSEVERSVSDLDEERSTTNHNPLSSGGKEIQDLKSYIEFSLEKLEGRLTQYIDDKLRQLEERQNKMMESIMQVVLGQAPKTPDSLVDN</sequence>
<comment type="caution">
    <text evidence="2">The sequence shown here is derived from an EMBL/GenBank/DDBJ whole genome shotgun (WGS) entry which is preliminary data.</text>
</comment>
<proteinExistence type="predicted"/>
<keyword evidence="3" id="KW-1185">Reference proteome</keyword>
<dbReference type="Pfam" id="PF14958">
    <property type="entry name" value="PAAT-like"/>
    <property type="match status" value="1"/>
</dbReference>
<dbReference type="AlphaFoldDB" id="A0ABD0Y4Z9"/>
<feature type="compositionally biased region" description="Basic and acidic residues" evidence="1">
    <location>
        <begin position="233"/>
        <end position="249"/>
    </location>
</feature>
<dbReference type="Proteomes" id="UP001558652">
    <property type="component" value="Unassembled WGS sequence"/>
</dbReference>
<evidence type="ECO:0000256" key="1">
    <source>
        <dbReference type="SAM" id="MobiDB-lite"/>
    </source>
</evidence>
<feature type="region of interest" description="Disordered" evidence="1">
    <location>
        <begin position="233"/>
        <end position="260"/>
    </location>
</feature>
<name>A0ABD0Y4Z9_9HEMI</name>
<dbReference type="PANTHER" id="PTHR14787:SF1">
    <property type="entry name" value="ATPASE PAAT"/>
    <property type="match status" value="1"/>
</dbReference>
<protein>
    <submittedName>
        <fullName evidence="2">Uncharacterized protein</fullName>
    </submittedName>
</protein>
<dbReference type="PANTHER" id="PTHR14787">
    <property type="entry name" value="C10ORF188 FAMILY MEMBER"/>
    <property type="match status" value="1"/>
</dbReference>
<dbReference type="EMBL" id="JBFDAA010000013">
    <property type="protein sequence ID" value="KAL1122485.1"/>
    <property type="molecule type" value="Genomic_DNA"/>
</dbReference>
<reference evidence="2 3" key="1">
    <citation type="submission" date="2024-07" db="EMBL/GenBank/DDBJ databases">
        <title>Chromosome-level genome assembly of the water stick insect Ranatra chinensis (Heteroptera: Nepidae).</title>
        <authorList>
            <person name="Liu X."/>
        </authorList>
    </citation>
    <scope>NUCLEOTIDE SEQUENCE [LARGE SCALE GENOMIC DNA]</scope>
    <source>
        <strain evidence="2">Cailab_2021Rc</strain>
        <tissue evidence="2">Muscle</tissue>
    </source>
</reference>
<evidence type="ECO:0000313" key="3">
    <source>
        <dbReference type="Proteomes" id="UP001558652"/>
    </source>
</evidence>
<organism evidence="2 3">
    <name type="scientific">Ranatra chinensis</name>
    <dbReference type="NCBI Taxonomy" id="642074"/>
    <lineage>
        <taxon>Eukaryota</taxon>
        <taxon>Metazoa</taxon>
        <taxon>Ecdysozoa</taxon>
        <taxon>Arthropoda</taxon>
        <taxon>Hexapoda</taxon>
        <taxon>Insecta</taxon>
        <taxon>Pterygota</taxon>
        <taxon>Neoptera</taxon>
        <taxon>Paraneoptera</taxon>
        <taxon>Hemiptera</taxon>
        <taxon>Heteroptera</taxon>
        <taxon>Panheteroptera</taxon>
        <taxon>Nepomorpha</taxon>
        <taxon>Nepidae</taxon>
        <taxon>Ranatrinae</taxon>
        <taxon>Ranatra</taxon>
    </lineage>
</organism>
<evidence type="ECO:0000313" key="2">
    <source>
        <dbReference type="EMBL" id="KAL1122485.1"/>
    </source>
</evidence>
<gene>
    <name evidence="2" type="ORF">AAG570_002816</name>
</gene>
<dbReference type="InterPro" id="IPR028043">
    <property type="entry name" value="PAAT-like"/>
</dbReference>
<accession>A0ABD0Y4Z9</accession>